<dbReference type="InterPro" id="IPR013785">
    <property type="entry name" value="Aldolase_TIM"/>
</dbReference>
<evidence type="ECO:0000259" key="14">
    <source>
        <dbReference type="Pfam" id="PF01207"/>
    </source>
</evidence>
<comment type="cofactor">
    <cofactor evidence="1 10 11 13">
        <name>FMN</name>
        <dbReference type="ChEBI" id="CHEBI:58210"/>
    </cofactor>
</comment>
<dbReference type="NCBIfam" id="NF008774">
    <property type="entry name" value="PRK11815.1"/>
    <property type="match status" value="1"/>
</dbReference>
<feature type="active site" description="Proton donor" evidence="10 12">
    <location>
        <position position="107"/>
    </location>
</feature>
<dbReference type="GO" id="GO:0050660">
    <property type="term" value="F:flavin adenine dinucleotide binding"/>
    <property type="evidence" value="ECO:0007669"/>
    <property type="project" value="InterPro"/>
</dbReference>
<name>A0A432WB24_9GAMM</name>
<dbReference type="PROSITE" id="PS01136">
    <property type="entry name" value="UPF0034"/>
    <property type="match status" value="1"/>
</dbReference>
<feature type="site" description="Interacts with tRNA; defines subfamily-specific binding signature" evidence="10">
    <location>
        <position position="191"/>
    </location>
</feature>
<keyword evidence="16" id="KW-1185">Reference proteome</keyword>
<keyword evidence="8 10" id="KW-0560">Oxidoreductase</keyword>
<evidence type="ECO:0000256" key="11">
    <source>
        <dbReference type="PIRNR" id="PIRNR006621"/>
    </source>
</evidence>
<evidence type="ECO:0000256" key="10">
    <source>
        <dbReference type="HAMAP-Rule" id="MF_02041"/>
    </source>
</evidence>
<feature type="binding site" evidence="10 13">
    <location>
        <position position="147"/>
    </location>
    <ligand>
        <name>FMN</name>
        <dbReference type="ChEBI" id="CHEBI:58210"/>
    </ligand>
</feature>
<dbReference type="Proteomes" id="UP000288405">
    <property type="component" value="Unassembled WGS sequence"/>
</dbReference>
<keyword evidence="5 10" id="KW-0819">tRNA processing</keyword>
<evidence type="ECO:0000256" key="6">
    <source>
        <dbReference type="ARBA" id="ARBA00022857"/>
    </source>
</evidence>
<comment type="catalytic activity">
    <reaction evidence="10">
        <text>5,6-dihydrouridine(20) in tRNA + NAD(+) = uridine(20) in tRNA + NADH + H(+)</text>
        <dbReference type="Rhea" id="RHEA:53340"/>
        <dbReference type="Rhea" id="RHEA-COMP:13533"/>
        <dbReference type="Rhea" id="RHEA-COMP:13534"/>
        <dbReference type="ChEBI" id="CHEBI:15378"/>
        <dbReference type="ChEBI" id="CHEBI:57540"/>
        <dbReference type="ChEBI" id="CHEBI:57945"/>
        <dbReference type="ChEBI" id="CHEBI:65315"/>
        <dbReference type="ChEBI" id="CHEBI:74443"/>
        <dbReference type="EC" id="1.3.1.91"/>
    </reaction>
</comment>
<dbReference type="InterPro" id="IPR018517">
    <property type="entry name" value="tRNA_hU_synthase_CS"/>
</dbReference>
<dbReference type="AlphaFoldDB" id="A0A432WB24"/>
<feature type="binding site" evidence="10 13">
    <location>
        <begin position="219"/>
        <end position="221"/>
    </location>
    <ligand>
        <name>FMN</name>
        <dbReference type="ChEBI" id="CHEBI:58210"/>
    </ligand>
</feature>
<dbReference type="GO" id="GO:0010181">
    <property type="term" value="F:FMN binding"/>
    <property type="evidence" value="ECO:0007669"/>
    <property type="project" value="UniProtKB-UniRule"/>
</dbReference>
<dbReference type="NCBIfam" id="TIGR00742">
    <property type="entry name" value="yjbN"/>
    <property type="match status" value="1"/>
</dbReference>
<feature type="site" description="Interacts with tRNA" evidence="10">
    <location>
        <position position="194"/>
    </location>
</feature>
<evidence type="ECO:0000256" key="5">
    <source>
        <dbReference type="ARBA" id="ARBA00022694"/>
    </source>
</evidence>
<evidence type="ECO:0000256" key="3">
    <source>
        <dbReference type="ARBA" id="ARBA00022630"/>
    </source>
</evidence>
<dbReference type="Pfam" id="PF01207">
    <property type="entry name" value="Dus"/>
    <property type="match status" value="1"/>
</dbReference>
<dbReference type="SUPFAM" id="SSF51395">
    <property type="entry name" value="FMN-linked oxidoreductases"/>
    <property type="match status" value="1"/>
</dbReference>
<comment type="similarity">
    <text evidence="11">Belongs to the dus family.</text>
</comment>
<dbReference type="CDD" id="cd02801">
    <property type="entry name" value="DUS_like_FMN"/>
    <property type="match status" value="1"/>
</dbReference>
<dbReference type="GO" id="GO:0102264">
    <property type="term" value="F:tRNA-dihydrouridine20 synthase activity"/>
    <property type="evidence" value="ECO:0007669"/>
    <property type="project" value="UniProtKB-EC"/>
</dbReference>
<feature type="binding site" evidence="10">
    <location>
        <begin position="25"/>
        <end position="27"/>
    </location>
    <ligand>
        <name>FMN</name>
        <dbReference type="ChEBI" id="CHEBI:58210"/>
    </ligand>
</feature>
<sequence length="346" mass="38527">MKTNTNSAAAQDTKKSGAPVFSVAPMLDWTDRHCRFFHRQISQQALLYTEMVTTGAIIHGRADYLAYNEAEHPVALQLGGSDPKELAHCAALAQARGYDEVNLNVGCPSDRVQNGRFGACLMAEPHLVAECVKAMQDAAPEIPITVKTRLGIDEHDSYAFLQAFIEPLLEVNCPRIILHARKAWLNGLSPKENREIPPLDYDRVYQAKQDYPDLEIHVNGGVQSLAEARNHLNFVDGVMIGRAAYQNPWMLAEVDALLSGDVNSRDKRDVLVAMATYIEQYLSEGGRFWHVARHMLGLFQASPGARQWRRHLSENGPRAESVQPLWDAYAIVERETARAAARLATS</sequence>
<dbReference type="EC" id="1.3.1.91" evidence="10"/>
<comment type="catalytic activity">
    <reaction evidence="10">
        <text>5,6-dihydrouridine(20a) in tRNA + NAD(+) = uridine(20a) in tRNA + NADH + H(+)</text>
        <dbReference type="Rhea" id="RHEA:53348"/>
        <dbReference type="Rhea" id="RHEA-COMP:13535"/>
        <dbReference type="Rhea" id="RHEA-COMP:13536"/>
        <dbReference type="ChEBI" id="CHEBI:15378"/>
        <dbReference type="ChEBI" id="CHEBI:57540"/>
        <dbReference type="ChEBI" id="CHEBI:57945"/>
        <dbReference type="ChEBI" id="CHEBI:65315"/>
        <dbReference type="ChEBI" id="CHEBI:74443"/>
    </reaction>
</comment>
<feature type="site" description="Interacts with tRNA" evidence="10">
    <location>
        <position position="104"/>
    </location>
</feature>
<keyword evidence="4 10" id="KW-0288">FMN</keyword>
<keyword evidence="7 10" id="KW-0694">RNA-binding</keyword>
<feature type="site" description="Interacts with tRNA; defines subfamily-specific binding signature" evidence="10">
    <location>
        <position position="309"/>
    </location>
</feature>
<evidence type="ECO:0000256" key="9">
    <source>
        <dbReference type="ARBA" id="ARBA00058013"/>
    </source>
</evidence>
<organism evidence="15 16">
    <name type="scientific">Aliidiomarina sanyensis</name>
    <dbReference type="NCBI Taxonomy" id="1249555"/>
    <lineage>
        <taxon>Bacteria</taxon>
        <taxon>Pseudomonadati</taxon>
        <taxon>Pseudomonadota</taxon>
        <taxon>Gammaproteobacteria</taxon>
        <taxon>Alteromonadales</taxon>
        <taxon>Idiomarinaceae</taxon>
        <taxon>Aliidiomarina</taxon>
    </lineage>
</organism>
<evidence type="ECO:0000313" key="15">
    <source>
        <dbReference type="EMBL" id="RUO28170.1"/>
    </source>
</evidence>
<dbReference type="GO" id="GO:0102266">
    <property type="term" value="F:tRNA-dihydrouridine20a synthase activity"/>
    <property type="evidence" value="ECO:0007669"/>
    <property type="project" value="RHEA"/>
</dbReference>
<evidence type="ECO:0000256" key="2">
    <source>
        <dbReference type="ARBA" id="ARBA00022555"/>
    </source>
</evidence>
<dbReference type="InterPro" id="IPR004653">
    <property type="entry name" value="DusA"/>
</dbReference>
<evidence type="ECO:0000256" key="1">
    <source>
        <dbReference type="ARBA" id="ARBA00001917"/>
    </source>
</evidence>
<comment type="catalytic activity">
    <reaction evidence="10">
        <text>5,6-dihydrouridine(20) in tRNA + NADP(+) = uridine(20) in tRNA + NADPH + H(+)</text>
        <dbReference type="Rhea" id="RHEA:53336"/>
        <dbReference type="Rhea" id="RHEA-COMP:13533"/>
        <dbReference type="Rhea" id="RHEA-COMP:13534"/>
        <dbReference type="ChEBI" id="CHEBI:15378"/>
        <dbReference type="ChEBI" id="CHEBI:57783"/>
        <dbReference type="ChEBI" id="CHEBI:58349"/>
        <dbReference type="ChEBI" id="CHEBI:65315"/>
        <dbReference type="ChEBI" id="CHEBI:74443"/>
        <dbReference type="EC" id="1.3.1.91"/>
    </reaction>
</comment>
<gene>
    <name evidence="10" type="primary">dusA</name>
    <name evidence="15" type="ORF">CWE11_10700</name>
</gene>
<protein>
    <recommendedName>
        <fullName evidence="10">tRNA-dihydrouridine(20/20a) synthase</fullName>
        <ecNumber evidence="10">1.3.1.91</ecNumber>
    </recommendedName>
    <alternativeName>
        <fullName evidence="10">U20-specific dihydrouridine synthase</fullName>
        <shortName evidence="10">U20-specific Dus</shortName>
    </alternativeName>
    <alternativeName>
        <fullName evidence="10">tRNA-dihydrouridine synthase A</fullName>
    </alternativeName>
</protein>
<proteinExistence type="inferred from homology"/>
<accession>A0A432WB24</accession>
<dbReference type="FunFam" id="3.20.20.70:FF:000083">
    <property type="entry name" value="tRNA-dihydrouridine(20/20a) synthase"/>
    <property type="match status" value="1"/>
</dbReference>
<feature type="binding site" evidence="10 13">
    <location>
        <position position="77"/>
    </location>
    <ligand>
        <name>FMN</name>
        <dbReference type="ChEBI" id="CHEBI:58210"/>
    </ligand>
</feature>
<comment type="function">
    <text evidence="9 10">Catalyzes the synthesis of 5,6-dihydrouridine (D), a modified base found in the D-loop of most tRNAs, via the reduction of the C5-C6 double bond in target uridines. Specifically modifies U20 and U20a in tRNAs.</text>
</comment>
<keyword evidence="6 10" id="KW-0521">NADP</keyword>
<dbReference type="EMBL" id="PIPM01000016">
    <property type="protein sequence ID" value="RUO28170.1"/>
    <property type="molecule type" value="Genomic_DNA"/>
</dbReference>
<dbReference type="PANTHER" id="PTHR42907:SF1">
    <property type="entry name" value="FMN-LINKED OXIDOREDUCTASES SUPERFAMILY PROTEIN"/>
    <property type="match status" value="1"/>
</dbReference>
<comment type="similarity">
    <text evidence="10">Belongs to the Dus family. DusA subfamily.</text>
</comment>
<dbReference type="InterPro" id="IPR001269">
    <property type="entry name" value="DUS_fam"/>
</dbReference>
<reference evidence="15 16" key="1">
    <citation type="journal article" date="2011" name="Front. Microbiol.">
        <title>Genomic signatures of strain selection and enhancement in Bacillus atrophaeus var. globigii, a historical biowarfare simulant.</title>
        <authorList>
            <person name="Gibbons H.S."/>
            <person name="Broomall S.M."/>
            <person name="McNew L.A."/>
            <person name="Daligault H."/>
            <person name="Chapman C."/>
            <person name="Bruce D."/>
            <person name="Karavis M."/>
            <person name="Krepps M."/>
            <person name="McGregor P.A."/>
            <person name="Hong C."/>
            <person name="Park K.H."/>
            <person name="Akmal A."/>
            <person name="Feldman A."/>
            <person name="Lin J.S."/>
            <person name="Chang W.E."/>
            <person name="Higgs B.W."/>
            <person name="Demirev P."/>
            <person name="Lindquist J."/>
            <person name="Liem A."/>
            <person name="Fochler E."/>
            <person name="Read T.D."/>
            <person name="Tapia R."/>
            <person name="Johnson S."/>
            <person name="Bishop-Lilly K.A."/>
            <person name="Detter C."/>
            <person name="Han C."/>
            <person name="Sozhamannan S."/>
            <person name="Rosenzweig C.N."/>
            <person name="Skowronski E.W."/>
        </authorList>
    </citation>
    <scope>NUCLEOTIDE SEQUENCE [LARGE SCALE GENOMIC DNA]</scope>
    <source>
        <strain evidence="15 16">GYP-17</strain>
    </source>
</reference>
<evidence type="ECO:0000256" key="7">
    <source>
        <dbReference type="ARBA" id="ARBA00022884"/>
    </source>
</evidence>
<dbReference type="HAMAP" id="MF_02041">
    <property type="entry name" value="DusA_subfam"/>
    <property type="match status" value="1"/>
</dbReference>
<feature type="site" description="Interacts with tRNA; defines subfamily-specific binding signature" evidence="10">
    <location>
        <position position="306"/>
    </location>
</feature>
<dbReference type="PANTHER" id="PTHR42907">
    <property type="entry name" value="FMN-LINKED OXIDOREDUCTASES SUPERFAMILY PROTEIN"/>
    <property type="match status" value="1"/>
</dbReference>
<comment type="caution">
    <text evidence="15">The sequence shown here is derived from an EMBL/GenBank/DDBJ whole genome shotgun (WGS) entry which is preliminary data.</text>
</comment>
<comment type="catalytic activity">
    <reaction evidence="10">
        <text>5,6-dihydrouridine(20a) in tRNA + NADP(+) = uridine(20a) in tRNA + NADPH + H(+)</text>
        <dbReference type="Rhea" id="RHEA:53344"/>
        <dbReference type="Rhea" id="RHEA-COMP:13535"/>
        <dbReference type="Rhea" id="RHEA-COMP:13536"/>
        <dbReference type="ChEBI" id="CHEBI:15378"/>
        <dbReference type="ChEBI" id="CHEBI:57783"/>
        <dbReference type="ChEBI" id="CHEBI:58349"/>
        <dbReference type="ChEBI" id="CHEBI:65315"/>
        <dbReference type="ChEBI" id="CHEBI:74443"/>
    </reaction>
</comment>
<evidence type="ECO:0000256" key="13">
    <source>
        <dbReference type="PIRSR" id="PIRSR006621-2"/>
    </source>
</evidence>
<dbReference type="Gene3D" id="1.20.120.1460">
    <property type="match status" value="1"/>
</dbReference>
<feature type="binding site" evidence="10 13">
    <location>
        <begin position="241"/>
        <end position="242"/>
    </location>
    <ligand>
        <name>FMN</name>
        <dbReference type="ChEBI" id="CHEBI:58210"/>
    </ligand>
</feature>
<keyword evidence="13" id="KW-0547">Nucleotide-binding</keyword>
<feature type="binding site" evidence="10 13">
    <location>
        <position position="179"/>
    </location>
    <ligand>
        <name>FMN</name>
        <dbReference type="ChEBI" id="CHEBI:58210"/>
    </ligand>
</feature>
<dbReference type="InterPro" id="IPR035587">
    <property type="entry name" value="DUS-like_FMN-bd"/>
</dbReference>
<keyword evidence="2 10" id="KW-0820">tRNA-binding</keyword>
<evidence type="ECO:0000313" key="16">
    <source>
        <dbReference type="Proteomes" id="UP000288405"/>
    </source>
</evidence>
<dbReference type="OrthoDB" id="9783413at2"/>
<evidence type="ECO:0000256" key="4">
    <source>
        <dbReference type="ARBA" id="ARBA00022643"/>
    </source>
</evidence>
<dbReference type="RefSeq" id="WP_126777619.1">
    <property type="nucleotide sequence ID" value="NZ_PIPM01000016.1"/>
</dbReference>
<dbReference type="PIRSF" id="PIRSF006621">
    <property type="entry name" value="Dus"/>
    <property type="match status" value="1"/>
</dbReference>
<dbReference type="Gene3D" id="3.20.20.70">
    <property type="entry name" value="Aldolase class I"/>
    <property type="match status" value="1"/>
</dbReference>
<evidence type="ECO:0000256" key="8">
    <source>
        <dbReference type="ARBA" id="ARBA00023002"/>
    </source>
</evidence>
<evidence type="ECO:0000256" key="12">
    <source>
        <dbReference type="PIRSR" id="PIRSR006621-1"/>
    </source>
</evidence>
<keyword evidence="3 10" id="KW-0285">Flavoprotein</keyword>
<feature type="domain" description="DUS-like FMN-binding" evidence="14">
    <location>
        <begin position="23"/>
        <end position="321"/>
    </location>
</feature>
<dbReference type="GO" id="GO:0000049">
    <property type="term" value="F:tRNA binding"/>
    <property type="evidence" value="ECO:0007669"/>
    <property type="project" value="UniProtKB-UniRule"/>
</dbReference>